<dbReference type="GO" id="GO:0003723">
    <property type="term" value="F:RNA binding"/>
    <property type="evidence" value="ECO:0007669"/>
    <property type="project" value="UniProtKB-KW"/>
</dbReference>
<gene>
    <name evidence="4" type="ORF">MBAV_002151</name>
</gene>
<dbReference type="PANTHER" id="PTHR43051:SF1">
    <property type="entry name" value="POLYNUCLEOTIDE ADENYLYLTRANSFERASE FAMILY PROTEIN"/>
    <property type="match status" value="1"/>
</dbReference>
<dbReference type="SUPFAM" id="SSF81301">
    <property type="entry name" value="Nucleotidyltransferase"/>
    <property type="match status" value="1"/>
</dbReference>
<keyword evidence="5" id="KW-1185">Reference proteome</keyword>
<organism evidence="4 5">
    <name type="scientific">Candidatus Magnetobacterium bavaricum</name>
    <dbReference type="NCBI Taxonomy" id="29290"/>
    <lineage>
        <taxon>Bacteria</taxon>
        <taxon>Pseudomonadati</taxon>
        <taxon>Nitrospirota</taxon>
        <taxon>Thermodesulfovibrionia</taxon>
        <taxon>Thermodesulfovibrionales</taxon>
        <taxon>Candidatus Magnetobacteriaceae</taxon>
        <taxon>Candidatus Magnetobacterium</taxon>
    </lineage>
</organism>
<dbReference type="InterPro" id="IPR043519">
    <property type="entry name" value="NT_sf"/>
</dbReference>
<keyword evidence="2" id="KW-0694">RNA-binding</keyword>
<dbReference type="EMBL" id="LACI01000925">
    <property type="protein sequence ID" value="KJU85654.1"/>
    <property type="molecule type" value="Genomic_DNA"/>
</dbReference>
<dbReference type="Pfam" id="PF01743">
    <property type="entry name" value="PolyA_pol"/>
    <property type="match status" value="1"/>
</dbReference>
<protein>
    <submittedName>
        <fullName evidence="4">Polynucleotide adenylyltransferase region domain protein</fullName>
        <ecNumber evidence="4">2.7.7.72</ecNumber>
    </submittedName>
</protein>
<sequence>MDIYDRYYSENLAELFLKVENNVADYAKYEFTSLGQRVEEKIGKVYKLDDKCQRKLKIELEKKLEGVDTFSVMESLYLDGYDIWIVGGAVRSVLLANQKEEGIKDLDIAGTAPMSVVKKKIKHIGKGKLEGIPTGGGIVLTAKTNKDEILFEYAPLKLKYHETNETDYIWLFDHNMEADSCHRDLTINTIFYNPFSGCLFDPTGDGLADIKSLTIRLTKALTQAHPDGYKTKILFRLIKFVDKYEDAKLEINDFKENHLEECYTEYMGLPIFRQKALSHDFLKDHKDHKERRIRFIAACKKIEIEDVKINELSKHIG</sequence>
<reference evidence="4 5" key="1">
    <citation type="submission" date="2015-02" db="EMBL/GenBank/DDBJ databases">
        <title>Single-cell genomics of uncultivated deep-branching MTB reveals a conserved set of magnetosome genes.</title>
        <authorList>
            <person name="Kolinko S."/>
            <person name="Richter M."/>
            <person name="Glockner F.O."/>
            <person name="Brachmann A."/>
            <person name="Schuler D."/>
        </authorList>
    </citation>
    <scope>NUCLEOTIDE SEQUENCE [LARGE SCALE GENOMIC DNA]</scope>
    <source>
        <strain evidence="4">TM-1</strain>
    </source>
</reference>
<dbReference type="Gene3D" id="3.30.460.10">
    <property type="entry name" value="Beta Polymerase, domain 2"/>
    <property type="match status" value="1"/>
</dbReference>
<accession>A0A0F3GUJ5</accession>
<dbReference type="PANTHER" id="PTHR43051">
    <property type="entry name" value="POLYNUCLEOTIDE ADENYLYLTRANSFERASE FAMILY PROTEIN"/>
    <property type="match status" value="1"/>
</dbReference>
<dbReference type="EC" id="2.7.7.72" evidence="4"/>
<dbReference type="Proteomes" id="UP000033423">
    <property type="component" value="Unassembled WGS sequence"/>
</dbReference>
<keyword evidence="4" id="KW-0548">Nucleotidyltransferase</keyword>
<evidence type="ECO:0000256" key="1">
    <source>
        <dbReference type="ARBA" id="ARBA00022679"/>
    </source>
</evidence>
<dbReference type="InterPro" id="IPR052191">
    <property type="entry name" value="tRNA_ntf/polyA_polymerase_I"/>
</dbReference>
<name>A0A0F3GUJ5_9BACT</name>
<evidence type="ECO:0000259" key="3">
    <source>
        <dbReference type="Pfam" id="PF01743"/>
    </source>
</evidence>
<evidence type="ECO:0000313" key="4">
    <source>
        <dbReference type="EMBL" id="KJU85654.1"/>
    </source>
</evidence>
<evidence type="ECO:0000256" key="2">
    <source>
        <dbReference type="RuleBase" id="RU003953"/>
    </source>
</evidence>
<keyword evidence="1 2" id="KW-0808">Transferase</keyword>
<comment type="caution">
    <text evidence="4">The sequence shown here is derived from an EMBL/GenBank/DDBJ whole genome shotgun (WGS) entry which is preliminary data.</text>
</comment>
<dbReference type="AlphaFoldDB" id="A0A0F3GUJ5"/>
<feature type="domain" description="Poly A polymerase head" evidence="3">
    <location>
        <begin position="83"/>
        <end position="216"/>
    </location>
</feature>
<dbReference type="GO" id="GO:0006396">
    <property type="term" value="P:RNA processing"/>
    <property type="evidence" value="ECO:0007669"/>
    <property type="project" value="InterPro"/>
</dbReference>
<evidence type="ECO:0000313" key="5">
    <source>
        <dbReference type="Proteomes" id="UP000033423"/>
    </source>
</evidence>
<dbReference type="GO" id="GO:0004810">
    <property type="term" value="F:CCA tRNA nucleotidyltransferase activity"/>
    <property type="evidence" value="ECO:0007669"/>
    <property type="project" value="UniProtKB-EC"/>
</dbReference>
<comment type="similarity">
    <text evidence="2">Belongs to the tRNA nucleotidyltransferase/poly(A) polymerase family.</text>
</comment>
<proteinExistence type="inferred from homology"/>
<dbReference type="InterPro" id="IPR002646">
    <property type="entry name" value="PolA_pol_head_dom"/>
</dbReference>